<dbReference type="RefSeq" id="WP_251798478.1">
    <property type="nucleotide sequence ID" value="NZ_JAMQOL010000016.1"/>
</dbReference>
<evidence type="ECO:0000259" key="1">
    <source>
        <dbReference type="SMART" id="SM00731"/>
    </source>
</evidence>
<dbReference type="Proteomes" id="UP001523216">
    <property type="component" value="Unassembled WGS sequence"/>
</dbReference>
<protein>
    <submittedName>
        <fullName evidence="2">SprT-like domain-containing protein</fullName>
    </submittedName>
</protein>
<organism evidence="2 3">
    <name type="scientific">Paractinoplanes hotanensis</name>
    <dbReference type="NCBI Taxonomy" id="2906497"/>
    <lineage>
        <taxon>Bacteria</taxon>
        <taxon>Bacillati</taxon>
        <taxon>Actinomycetota</taxon>
        <taxon>Actinomycetes</taxon>
        <taxon>Micromonosporales</taxon>
        <taxon>Micromonosporaceae</taxon>
        <taxon>Paractinoplanes</taxon>
    </lineage>
</organism>
<name>A0ABT0XXY4_9ACTN</name>
<gene>
    <name evidence="2" type="ORF">LXN57_13780</name>
</gene>
<evidence type="ECO:0000313" key="3">
    <source>
        <dbReference type="Proteomes" id="UP001523216"/>
    </source>
</evidence>
<dbReference type="InterPro" id="IPR006640">
    <property type="entry name" value="SprT-like_domain"/>
</dbReference>
<feature type="domain" description="SprT-like" evidence="1">
    <location>
        <begin position="2"/>
        <end position="137"/>
    </location>
</feature>
<sequence>MAEARELATDLMNKHGLTGWRLLLDNARTRAGVCRYDRKQIGLSRVLTALHSVEQVTDTILHEIAHALTGPGHGHDRVWRATAKRLGCSPTRCIPADAPRVEGAWEGSCPAGHRVTAHRQPIRVRSCPNCSPGFDLAARYTWTRSGRPAPMHPRYESELARLLRQPAPQAATPVRVGEQVRLTGSGKYHGLTGTVLKRGRSRYQVRTAVGVLSAPFTAVQPLTTDAQPKRNSSWPT</sequence>
<accession>A0ABT0XXY4</accession>
<comment type="caution">
    <text evidence="2">The sequence shown here is derived from an EMBL/GenBank/DDBJ whole genome shotgun (WGS) entry which is preliminary data.</text>
</comment>
<dbReference type="EMBL" id="JAMQOL010000016">
    <property type="protein sequence ID" value="MCM4078641.1"/>
    <property type="molecule type" value="Genomic_DNA"/>
</dbReference>
<keyword evidence="3" id="KW-1185">Reference proteome</keyword>
<dbReference type="SMART" id="SM00731">
    <property type="entry name" value="SprT"/>
    <property type="match status" value="1"/>
</dbReference>
<reference evidence="2 3" key="1">
    <citation type="submission" date="2022-06" db="EMBL/GenBank/DDBJ databases">
        <title>Actinoplanes abujensis sp. nov., isolated from Nigerian arid soil.</title>
        <authorList>
            <person name="Ding P."/>
        </authorList>
    </citation>
    <scope>NUCLEOTIDE SEQUENCE [LARGE SCALE GENOMIC DNA]</scope>
    <source>
        <strain evidence="3">TRM88002</strain>
    </source>
</reference>
<evidence type="ECO:0000313" key="2">
    <source>
        <dbReference type="EMBL" id="MCM4078641.1"/>
    </source>
</evidence>
<dbReference type="Pfam" id="PF10263">
    <property type="entry name" value="SprT-like"/>
    <property type="match status" value="1"/>
</dbReference>
<proteinExistence type="predicted"/>